<protein>
    <submittedName>
        <fullName evidence="4">Acetyltransferase (GNAT) family protein</fullName>
    </submittedName>
</protein>
<keyword evidence="5" id="KW-1185">Reference proteome</keyword>
<gene>
    <name evidence="4" type="ORF">Ga0080574_TMP3732</name>
</gene>
<evidence type="ECO:0000313" key="5">
    <source>
        <dbReference type="Proteomes" id="UP000187059"/>
    </source>
</evidence>
<dbReference type="Proteomes" id="UP000187059">
    <property type="component" value="Chromosome"/>
</dbReference>
<proteinExistence type="predicted"/>
<dbReference type="AlphaFoldDB" id="A0A1P8UXI9"/>
<dbReference type="EMBL" id="CP015093">
    <property type="protein sequence ID" value="APZ54066.1"/>
    <property type="molecule type" value="Genomic_DNA"/>
</dbReference>
<feature type="domain" description="N-acetyltransferase" evidence="3">
    <location>
        <begin position="3"/>
        <end position="158"/>
    </location>
</feature>
<name>A0A1P8UXI9_9RHOB</name>
<evidence type="ECO:0000256" key="2">
    <source>
        <dbReference type="ARBA" id="ARBA00023315"/>
    </source>
</evidence>
<dbReference type="PANTHER" id="PTHR43877">
    <property type="entry name" value="AMINOALKYLPHOSPHONATE N-ACETYLTRANSFERASE-RELATED-RELATED"/>
    <property type="match status" value="1"/>
</dbReference>
<dbReference type="InterPro" id="IPR000182">
    <property type="entry name" value="GNAT_dom"/>
</dbReference>
<keyword evidence="1 4" id="KW-0808">Transferase</keyword>
<dbReference type="CDD" id="cd04301">
    <property type="entry name" value="NAT_SF"/>
    <property type="match status" value="1"/>
</dbReference>
<dbReference type="SUPFAM" id="SSF55729">
    <property type="entry name" value="Acyl-CoA N-acyltransferases (Nat)"/>
    <property type="match status" value="1"/>
</dbReference>
<dbReference type="Pfam" id="PF00583">
    <property type="entry name" value="Acetyltransf_1"/>
    <property type="match status" value="1"/>
</dbReference>
<accession>A0A1P8UXI9</accession>
<reference evidence="4 5" key="1">
    <citation type="submission" date="2016-04" db="EMBL/GenBank/DDBJ databases">
        <title>Deep-sea bacteria in the southern Pacific.</title>
        <authorList>
            <person name="Tang K."/>
        </authorList>
    </citation>
    <scope>NUCLEOTIDE SEQUENCE [LARGE SCALE GENOMIC DNA]</scope>
    <source>
        <strain evidence="4 5">JLT2014</strain>
    </source>
</reference>
<dbReference type="STRING" id="1250539.Ga0080574_TMP3732"/>
<dbReference type="RefSeq" id="WP_076703233.1">
    <property type="nucleotide sequence ID" value="NZ_CP015093.1"/>
</dbReference>
<evidence type="ECO:0000313" key="4">
    <source>
        <dbReference type="EMBL" id="APZ54066.1"/>
    </source>
</evidence>
<sequence length="159" mass="17231">MTITFRLAEEADMPRLNAALAALSETLGDTHRSSEDDLRRAGFGRHPVFRAMLAEAAGELVGLALYSPSLSTSKGLVVSYVSDLWVSPERRGQRLGPRLLAAVARDAAAVWGAGALKLNVYHDNPAARRFYDRLGFVPAEHHTEMFLDEAGIAALGARE</sequence>
<dbReference type="OrthoDB" id="9805924at2"/>
<organism evidence="4 5">
    <name type="scientific">Salipiger abyssi</name>
    <dbReference type="NCBI Taxonomy" id="1250539"/>
    <lineage>
        <taxon>Bacteria</taxon>
        <taxon>Pseudomonadati</taxon>
        <taxon>Pseudomonadota</taxon>
        <taxon>Alphaproteobacteria</taxon>
        <taxon>Rhodobacterales</taxon>
        <taxon>Roseobacteraceae</taxon>
        <taxon>Salipiger</taxon>
    </lineage>
</organism>
<dbReference type="KEGG" id="paby:Ga0080574_TMP3732"/>
<dbReference type="GO" id="GO:0016747">
    <property type="term" value="F:acyltransferase activity, transferring groups other than amino-acyl groups"/>
    <property type="evidence" value="ECO:0007669"/>
    <property type="project" value="InterPro"/>
</dbReference>
<evidence type="ECO:0000259" key="3">
    <source>
        <dbReference type="PROSITE" id="PS51186"/>
    </source>
</evidence>
<keyword evidence="2" id="KW-0012">Acyltransferase</keyword>
<dbReference type="InterPro" id="IPR050832">
    <property type="entry name" value="Bact_Acetyltransf"/>
</dbReference>
<dbReference type="PANTHER" id="PTHR43877:SF2">
    <property type="entry name" value="AMINOALKYLPHOSPHONATE N-ACETYLTRANSFERASE-RELATED"/>
    <property type="match status" value="1"/>
</dbReference>
<evidence type="ECO:0000256" key="1">
    <source>
        <dbReference type="ARBA" id="ARBA00022679"/>
    </source>
</evidence>
<dbReference type="InterPro" id="IPR016181">
    <property type="entry name" value="Acyl_CoA_acyltransferase"/>
</dbReference>
<dbReference type="PROSITE" id="PS51186">
    <property type="entry name" value="GNAT"/>
    <property type="match status" value="1"/>
</dbReference>
<dbReference type="Gene3D" id="3.40.630.30">
    <property type="match status" value="1"/>
</dbReference>